<keyword evidence="2" id="KW-1185">Reference proteome</keyword>
<dbReference type="GeneID" id="63834925"/>
<protein>
    <submittedName>
        <fullName evidence="1">Uncharacterized protein</fullName>
    </submittedName>
</protein>
<evidence type="ECO:0000313" key="1">
    <source>
        <dbReference type="EMBL" id="KAF3762043.1"/>
    </source>
</evidence>
<evidence type="ECO:0000313" key="2">
    <source>
        <dbReference type="Proteomes" id="UP000803844"/>
    </source>
</evidence>
<dbReference type="Proteomes" id="UP000803844">
    <property type="component" value="Unassembled WGS sequence"/>
</dbReference>
<dbReference type="EMBL" id="MU032351">
    <property type="protein sequence ID" value="KAF3762043.1"/>
    <property type="molecule type" value="Genomic_DNA"/>
</dbReference>
<dbReference type="AlphaFoldDB" id="A0A9P4XW11"/>
<reference evidence="1" key="1">
    <citation type="journal article" date="2020" name="Phytopathology">
        <title>Genome sequence of the chestnut blight fungus Cryphonectria parasitica EP155: A fundamental resource for an archetypical invasive plant pathogen.</title>
        <authorList>
            <person name="Crouch J.A."/>
            <person name="Dawe A."/>
            <person name="Aerts A."/>
            <person name="Barry K."/>
            <person name="Churchill A.C.L."/>
            <person name="Grimwood J."/>
            <person name="Hillman B."/>
            <person name="Milgroom M.G."/>
            <person name="Pangilinan J."/>
            <person name="Smith M."/>
            <person name="Salamov A."/>
            <person name="Schmutz J."/>
            <person name="Yadav J."/>
            <person name="Grigoriev I.V."/>
            <person name="Nuss D."/>
        </authorList>
    </citation>
    <scope>NUCLEOTIDE SEQUENCE</scope>
    <source>
        <strain evidence="1">EP155</strain>
    </source>
</reference>
<dbReference type="OrthoDB" id="4777221at2759"/>
<accession>A0A9P4XW11</accession>
<organism evidence="1 2">
    <name type="scientific">Cryphonectria parasitica (strain ATCC 38755 / EP155)</name>
    <dbReference type="NCBI Taxonomy" id="660469"/>
    <lineage>
        <taxon>Eukaryota</taxon>
        <taxon>Fungi</taxon>
        <taxon>Dikarya</taxon>
        <taxon>Ascomycota</taxon>
        <taxon>Pezizomycotina</taxon>
        <taxon>Sordariomycetes</taxon>
        <taxon>Sordariomycetidae</taxon>
        <taxon>Diaporthales</taxon>
        <taxon>Cryphonectriaceae</taxon>
        <taxon>Cryphonectria-Endothia species complex</taxon>
        <taxon>Cryphonectria</taxon>
    </lineage>
</organism>
<name>A0A9P4XW11_CRYP1</name>
<proteinExistence type="predicted"/>
<comment type="caution">
    <text evidence="1">The sequence shown here is derived from an EMBL/GenBank/DDBJ whole genome shotgun (WGS) entry which is preliminary data.</text>
</comment>
<gene>
    <name evidence="1" type="ORF">M406DRAFT_266346</name>
</gene>
<dbReference type="RefSeq" id="XP_040773022.1">
    <property type="nucleotide sequence ID" value="XM_040917796.1"/>
</dbReference>
<sequence>MPSCSYSKSCKALCLASEEDSLHCTECIRNKRGNCDMHSFTSAQMQKLIMQYSKIEAELNIAEKKAMLANIKMF</sequence>